<protein>
    <recommendedName>
        <fullName evidence="2">Wings apart-like protein C-terminal domain-containing protein</fullName>
    </recommendedName>
</protein>
<gene>
    <name evidence="3" type="ORF">PG991_014031</name>
</gene>
<accession>A0ABR1R7P2</accession>
<dbReference type="Gene3D" id="1.25.10.10">
    <property type="entry name" value="Leucine-rich Repeat Variant"/>
    <property type="match status" value="1"/>
</dbReference>
<dbReference type="InterPro" id="IPR011989">
    <property type="entry name" value="ARM-like"/>
</dbReference>
<feature type="compositionally biased region" description="Polar residues" evidence="1">
    <location>
        <begin position="303"/>
        <end position="317"/>
    </location>
</feature>
<evidence type="ECO:0000259" key="2">
    <source>
        <dbReference type="Pfam" id="PF07814"/>
    </source>
</evidence>
<organism evidence="3 4">
    <name type="scientific">Apiospora marii</name>
    <dbReference type="NCBI Taxonomy" id="335849"/>
    <lineage>
        <taxon>Eukaryota</taxon>
        <taxon>Fungi</taxon>
        <taxon>Dikarya</taxon>
        <taxon>Ascomycota</taxon>
        <taxon>Pezizomycotina</taxon>
        <taxon>Sordariomycetes</taxon>
        <taxon>Xylariomycetidae</taxon>
        <taxon>Amphisphaeriales</taxon>
        <taxon>Apiosporaceae</taxon>
        <taxon>Apiospora</taxon>
    </lineage>
</organism>
<feature type="domain" description="Wings apart-like protein C-terminal" evidence="2">
    <location>
        <begin position="416"/>
        <end position="760"/>
    </location>
</feature>
<feature type="compositionally biased region" description="Polar residues" evidence="1">
    <location>
        <begin position="240"/>
        <end position="249"/>
    </location>
</feature>
<feature type="compositionally biased region" description="Low complexity" evidence="1">
    <location>
        <begin position="250"/>
        <end position="264"/>
    </location>
</feature>
<evidence type="ECO:0000256" key="1">
    <source>
        <dbReference type="SAM" id="MobiDB-lite"/>
    </source>
</evidence>
<feature type="compositionally biased region" description="Low complexity" evidence="1">
    <location>
        <begin position="44"/>
        <end position="56"/>
    </location>
</feature>
<keyword evidence="4" id="KW-1185">Reference proteome</keyword>
<feature type="compositionally biased region" description="Polar residues" evidence="1">
    <location>
        <begin position="345"/>
        <end position="355"/>
    </location>
</feature>
<name>A0ABR1R7P2_9PEZI</name>
<dbReference type="InterPro" id="IPR022771">
    <property type="entry name" value="WAPL_C"/>
</dbReference>
<sequence length="886" mass="96688">MATRDGGNRPRKPIATYGKGGARKSQPARTLYTGTKATTRPSDRQITSTSTTGQTTRTEERDPYEIDSSPEPLSGDPRKKPATVPKSAITGLLSSERKRKAAELSSPKAIGQDPLTEGDDSSPVRPTARRSRISSPEPSRPVRQIAKATKRPTRSNSAEGMDVDTPDVALSSPPPTPTASKSSAIKNGKAAAAKKKETQDAFTPQTMKAFGNLAVTDKGRTRGRIQHQIPVRLAQRKTTLKTTQSDIGPSSTSSASASSSQPAAKETAPAGKQPKRQKTRLIDSLKAQIQSSEESEDDERESQVTWSQPLVSGQTGDFAQEDSQDSMTLTPNPRKATGTRPPAFSRTSSQVKRTYGQTRTLLEETDMFASLEVPREAPALKGRRLEYDNHIHKQLIKPDSDDEDADASTVSKTAKMQGVHDLRAAGANTFVADQMQDLADQIGTPNGAGQKASSSRRTTLRQIAEKVKEKEYRRSLRDYGVEATVLERADQEHDTITGYFIVVILLQLLAHTDSPHIMRLVRTENLGGLFARLLAVDNDTVKLARDRKANMSKRDQTLLAGLQNSLAELSTWRTKPTYISPRTATLKCLQLLVAHDPNIGRDLSLFPAAVTDQLFSVLSVAQDPDFWEAPDAIDRINVFHALSVLEYHTVKALESQTDSNKWLTNYLPSVADAFGAVLRVPLDTELESLVMRLVVNLVETVPGAPEVFVAKGLLPTLATSVCASFAKALATVSTNEWSDEVRDGLVLRLGILINCVEQSVAVREAVWKCYGDDGSPTNKLIKLFLENHASTAEADSDAKSQLNVAFGYLAVLLGYLSLLKPFRAAFRASHSKKSMKPLLDSIREFVAHHKVMEAALKDAVEGDAHEGYTDKLQLLVEQIENESVLD</sequence>
<dbReference type="Proteomes" id="UP001396898">
    <property type="component" value="Unassembled WGS sequence"/>
</dbReference>
<comment type="caution">
    <text evidence="3">The sequence shown here is derived from an EMBL/GenBank/DDBJ whole genome shotgun (WGS) entry which is preliminary data.</text>
</comment>
<dbReference type="EMBL" id="JAQQWI010000018">
    <property type="protein sequence ID" value="KAK8001809.1"/>
    <property type="molecule type" value="Genomic_DNA"/>
</dbReference>
<evidence type="ECO:0000313" key="3">
    <source>
        <dbReference type="EMBL" id="KAK8001809.1"/>
    </source>
</evidence>
<evidence type="ECO:0000313" key="4">
    <source>
        <dbReference type="Proteomes" id="UP001396898"/>
    </source>
</evidence>
<proteinExistence type="predicted"/>
<reference evidence="3 4" key="1">
    <citation type="submission" date="2023-01" db="EMBL/GenBank/DDBJ databases">
        <title>Analysis of 21 Apiospora genomes using comparative genomics revels a genus with tremendous synthesis potential of carbohydrate active enzymes and secondary metabolites.</title>
        <authorList>
            <person name="Sorensen T."/>
        </authorList>
    </citation>
    <scope>NUCLEOTIDE SEQUENCE [LARGE SCALE GENOMIC DNA]</scope>
    <source>
        <strain evidence="3 4">CBS 20057</strain>
    </source>
</reference>
<feature type="compositionally biased region" description="Low complexity" evidence="1">
    <location>
        <begin position="178"/>
        <end position="191"/>
    </location>
</feature>
<dbReference type="Pfam" id="PF07814">
    <property type="entry name" value="WAPL"/>
    <property type="match status" value="1"/>
</dbReference>
<feature type="region of interest" description="Disordered" evidence="1">
    <location>
        <begin position="1"/>
        <end position="355"/>
    </location>
</feature>